<gene>
    <name evidence="1" type="ORF">COV84_02485</name>
</gene>
<dbReference type="Proteomes" id="UP000229317">
    <property type="component" value="Unassembled WGS sequence"/>
</dbReference>
<evidence type="ECO:0000313" key="1">
    <source>
        <dbReference type="EMBL" id="PIQ75192.1"/>
    </source>
</evidence>
<proteinExistence type="predicted"/>
<protein>
    <submittedName>
        <fullName evidence="1">Uncharacterized protein</fullName>
    </submittedName>
</protein>
<organism evidence="1 2">
    <name type="scientific">Candidatus Portnoybacteria bacterium CG11_big_fil_rev_8_21_14_0_20_40_15</name>
    <dbReference type="NCBI Taxonomy" id="1974817"/>
    <lineage>
        <taxon>Bacteria</taxon>
        <taxon>Candidatus Portnoyibacteriota</taxon>
    </lineage>
</organism>
<dbReference type="AlphaFoldDB" id="A0A2H0KSR7"/>
<dbReference type="EMBL" id="PCVO01000037">
    <property type="protein sequence ID" value="PIQ75192.1"/>
    <property type="molecule type" value="Genomic_DNA"/>
</dbReference>
<evidence type="ECO:0000313" key="2">
    <source>
        <dbReference type="Proteomes" id="UP000229317"/>
    </source>
</evidence>
<accession>A0A2H0KSR7</accession>
<comment type="caution">
    <text evidence="1">The sequence shown here is derived from an EMBL/GenBank/DDBJ whole genome shotgun (WGS) entry which is preliminary data.</text>
</comment>
<reference evidence="1 2" key="1">
    <citation type="submission" date="2017-09" db="EMBL/GenBank/DDBJ databases">
        <title>Depth-based differentiation of microbial function through sediment-hosted aquifers and enrichment of novel symbionts in the deep terrestrial subsurface.</title>
        <authorList>
            <person name="Probst A.J."/>
            <person name="Ladd B."/>
            <person name="Jarett J.K."/>
            <person name="Geller-Mcgrath D.E."/>
            <person name="Sieber C.M."/>
            <person name="Emerson J.B."/>
            <person name="Anantharaman K."/>
            <person name="Thomas B.C."/>
            <person name="Malmstrom R."/>
            <person name="Stieglmeier M."/>
            <person name="Klingl A."/>
            <person name="Woyke T."/>
            <person name="Ryan C.M."/>
            <person name="Banfield J.F."/>
        </authorList>
    </citation>
    <scope>NUCLEOTIDE SEQUENCE [LARGE SCALE GENOMIC DNA]</scope>
    <source>
        <strain evidence="1">CG11_big_fil_rev_8_21_14_0_20_40_15</strain>
    </source>
</reference>
<name>A0A2H0KSR7_9BACT</name>
<sequence length="84" mass="9283">MLFVSAGARAKRIHPALVQFKSGAPPTGMVLPRIFVAGRNPVPKAKNTSLSFTTWADGLLVRWVINNYFPEYENEIGLALPKPF</sequence>